<accession>A0A7N0SWN8</accession>
<dbReference type="InterPro" id="IPR017853">
    <property type="entry name" value="GH"/>
</dbReference>
<dbReference type="GO" id="GO:0042973">
    <property type="term" value="F:glucan endo-1,3-beta-D-glucosidase activity"/>
    <property type="evidence" value="ECO:0007669"/>
    <property type="project" value="UniProtKB-EC"/>
</dbReference>
<dbReference type="InterPro" id="IPR044965">
    <property type="entry name" value="Glyco_hydro_17_plant"/>
</dbReference>
<evidence type="ECO:0000256" key="4">
    <source>
        <dbReference type="ARBA" id="ARBA00012780"/>
    </source>
</evidence>
<evidence type="ECO:0000256" key="13">
    <source>
        <dbReference type="ARBA" id="ARBA00023288"/>
    </source>
</evidence>
<dbReference type="Gene3D" id="1.20.58.1040">
    <property type="match status" value="1"/>
</dbReference>
<evidence type="ECO:0000256" key="10">
    <source>
        <dbReference type="ARBA" id="ARBA00023136"/>
    </source>
</evidence>
<evidence type="ECO:0000256" key="11">
    <source>
        <dbReference type="ARBA" id="ARBA00023157"/>
    </source>
</evidence>
<evidence type="ECO:0000256" key="16">
    <source>
        <dbReference type="RuleBase" id="RU004336"/>
    </source>
</evidence>
<dbReference type="InterPro" id="IPR012946">
    <property type="entry name" value="X8"/>
</dbReference>
<evidence type="ECO:0000256" key="3">
    <source>
        <dbReference type="ARBA" id="ARBA00008773"/>
    </source>
</evidence>
<evidence type="ECO:0000313" key="18">
    <source>
        <dbReference type="EnsemblPlants" id="Kaladp0011s0402.1.v1.1"/>
    </source>
</evidence>
<dbReference type="GO" id="GO:0005886">
    <property type="term" value="C:plasma membrane"/>
    <property type="evidence" value="ECO:0007669"/>
    <property type="project" value="UniProtKB-SubCell"/>
</dbReference>
<evidence type="ECO:0000256" key="14">
    <source>
        <dbReference type="ARBA" id="ARBA00023295"/>
    </source>
</evidence>
<dbReference type="EC" id="3.2.1.39" evidence="4"/>
<dbReference type="PANTHER" id="PTHR32227">
    <property type="entry name" value="GLUCAN ENDO-1,3-BETA-GLUCOSIDASE BG1-RELATED-RELATED"/>
    <property type="match status" value="1"/>
</dbReference>
<evidence type="ECO:0000256" key="9">
    <source>
        <dbReference type="ARBA" id="ARBA00022821"/>
    </source>
</evidence>
<keyword evidence="13" id="KW-0449">Lipoprotein</keyword>
<dbReference type="SUPFAM" id="SSF51445">
    <property type="entry name" value="(Trans)glycosidases"/>
    <property type="match status" value="1"/>
</dbReference>
<dbReference type="Proteomes" id="UP000594263">
    <property type="component" value="Unplaced"/>
</dbReference>
<reference evidence="18" key="1">
    <citation type="submission" date="2021-01" db="UniProtKB">
        <authorList>
            <consortium name="EnsemblPlants"/>
        </authorList>
    </citation>
    <scope>IDENTIFICATION</scope>
</reference>
<name>A0A7N0SWN8_KALFE</name>
<proteinExistence type="inferred from homology"/>
<keyword evidence="8 16" id="KW-0378">Hydrolase</keyword>
<dbReference type="GO" id="GO:0006952">
    <property type="term" value="P:defense response"/>
    <property type="evidence" value="ECO:0007669"/>
    <property type="project" value="UniProtKB-KW"/>
</dbReference>
<dbReference type="GO" id="GO:0005975">
    <property type="term" value="P:carbohydrate metabolic process"/>
    <property type="evidence" value="ECO:0007669"/>
    <property type="project" value="InterPro"/>
</dbReference>
<keyword evidence="11" id="KW-1015">Disulfide bond</keyword>
<comment type="catalytic activity">
    <reaction evidence="1">
        <text>Hydrolysis of (1-&gt;3)-beta-D-glucosidic linkages in (1-&gt;3)-beta-D-glucans.</text>
        <dbReference type="EC" id="3.2.1.39"/>
    </reaction>
</comment>
<evidence type="ECO:0000313" key="19">
    <source>
        <dbReference type="Proteomes" id="UP000594263"/>
    </source>
</evidence>
<dbReference type="Gene3D" id="3.20.20.80">
    <property type="entry name" value="Glycosidases"/>
    <property type="match status" value="1"/>
</dbReference>
<comment type="subcellular location">
    <subcellularLocation>
        <location evidence="2">Cell membrane</location>
        <topology evidence="2">Lipid-anchor</topology>
        <topology evidence="2">GPI-anchor</topology>
    </subcellularLocation>
</comment>
<comment type="similarity">
    <text evidence="3 15">Belongs to the glycosyl hydrolase 17 family.</text>
</comment>
<organism evidence="18 19">
    <name type="scientific">Kalanchoe fedtschenkoi</name>
    <name type="common">Lavender scallops</name>
    <name type="synonym">South American air plant</name>
    <dbReference type="NCBI Taxonomy" id="63787"/>
    <lineage>
        <taxon>Eukaryota</taxon>
        <taxon>Viridiplantae</taxon>
        <taxon>Streptophyta</taxon>
        <taxon>Embryophyta</taxon>
        <taxon>Tracheophyta</taxon>
        <taxon>Spermatophyta</taxon>
        <taxon>Magnoliopsida</taxon>
        <taxon>eudicotyledons</taxon>
        <taxon>Gunneridae</taxon>
        <taxon>Pentapetalae</taxon>
        <taxon>Saxifragales</taxon>
        <taxon>Crassulaceae</taxon>
        <taxon>Kalanchoe</taxon>
    </lineage>
</organism>
<dbReference type="Pfam" id="PF00332">
    <property type="entry name" value="Glyco_hydro_17"/>
    <property type="match status" value="1"/>
</dbReference>
<dbReference type="FunFam" id="1.20.58.1040:FF:000002">
    <property type="entry name" value="Glucan endo-1,3-beta-glucosidase 8"/>
    <property type="match status" value="1"/>
</dbReference>
<keyword evidence="9" id="KW-0611">Plant defense</keyword>
<dbReference type="FunFam" id="3.20.20.80:FF:000008">
    <property type="entry name" value="Glucan endo-1,3-beta-glucosidase 5"/>
    <property type="match status" value="1"/>
</dbReference>
<keyword evidence="5" id="KW-1003">Cell membrane</keyword>
<dbReference type="OMA" id="VACKFPN"/>
<keyword evidence="12" id="KW-0325">Glycoprotein</keyword>
<keyword evidence="19" id="KW-1185">Reference proteome</keyword>
<evidence type="ECO:0000256" key="2">
    <source>
        <dbReference type="ARBA" id="ARBA00004609"/>
    </source>
</evidence>
<dbReference type="Gramene" id="Kaladp0011s0402.1.v1.1">
    <property type="protein sequence ID" value="Kaladp0011s0402.1.v1.1"/>
    <property type="gene ID" value="Kaladp0011s0402.v1.1"/>
</dbReference>
<protein>
    <recommendedName>
        <fullName evidence="4">glucan endo-1,3-beta-D-glucosidase</fullName>
        <ecNumber evidence="4">3.2.1.39</ecNumber>
    </recommendedName>
</protein>
<dbReference type="PROSITE" id="PS00587">
    <property type="entry name" value="GLYCOSYL_HYDROL_F17"/>
    <property type="match status" value="1"/>
</dbReference>
<dbReference type="EnsemblPlants" id="Kaladp0011s0402.1.v1.1">
    <property type="protein sequence ID" value="Kaladp0011s0402.1.v1.1"/>
    <property type="gene ID" value="Kaladp0011s0402.v1.1"/>
</dbReference>
<evidence type="ECO:0000259" key="17">
    <source>
        <dbReference type="SMART" id="SM00768"/>
    </source>
</evidence>
<keyword evidence="14 16" id="KW-0326">Glycosidase</keyword>
<feature type="domain" description="X8" evidence="17">
    <location>
        <begin position="372"/>
        <end position="456"/>
    </location>
</feature>
<dbReference type="AlphaFoldDB" id="A0A7N0SWN8"/>
<evidence type="ECO:0000256" key="12">
    <source>
        <dbReference type="ARBA" id="ARBA00023180"/>
    </source>
</evidence>
<dbReference type="GO" id="GO:0098552">
    <property type="term" value="C:side of membrane"/>
    <property type="evidence" value="ECO:0007669"/>
    <property type="project" value="UniProtKB-KW"/>
</dbReference>
<evidence type="ECO:0000256" key="7">
    <source>
        <dbReference type="ARBA" id="ARBA00022729"/>
    </source>
</evidence>
<keyword evidence="6" id="KW-0336">GPI-anchor</keyword>
<evidence type="ECO:0000256" key="5">
    <source>
        <dbReference type="ARBA" id="ARBA00022475"/>
    </source>
</evidence>
<dbReference type="InterPro" id="IPR000490">
    <property type="entry name" value="Glyco_hydro_17"/>
</dbReference>
<dbReference type="SMART" id="SM00768">
    <property type="entry name" value="X8"/>
    <property type="match status" value="1"/>
</dbReference>
<dbReference type="Pfam" id="PF07983">
    <property type="entry name" value="X8"/>
    <property type="match status" value="1"/>
</dbReference>
<keyword evidence="10" id="KW-0472">Membrane</keyword>
<evidence type="ECO:0000256" key="6">
    <source>
        <dbReference type="ARBA" id="ARBA00022622"/>
    </source>
</evidence>
<evidence type="ECO:0000256" key="8">
    <source>
        <dbReference type="ARBA" id="ARBA00022801"/>
    </source>
</evidence>
<evidence type="ECO:0000256" key="15">
    <source>
        <dbReference type="RuleBase" id="RU004335"/>
    </source>
</evidence>
<sequence length="491" mass="53320">MLLKMPDRTMPLLLILAAIAADGFVGVSGIGANWGTQASHPLPAEIVVQLLKDNGITKVKLFDADYHNLRLLGNTGIEVMVGIPNDKLNSLANSQKAADKWVSENVTSHIFNVDIRYVAVGNEPFLSTYNGSFLRTTFPAIRNIQTALSKAGLTNRVKVTCPLNADVYESGSNLPSGGDFRADIRDLMINIVKFLSDNGAPFTVNIYPFISLYLDENFPVDYAFFDGFSSPIVDGGLTYENVFDANYDTLVSALTKNGFGNVPIIVGEVGWPTDGDKNATPTLARRFNQGFMTRVIAGKGTPLRPTQPVEAYLFSLIDEDDKSIQPGNFERHWGVFNFDGSLKYQLNLGTATNSNSSGGLVPARGVQYLSQKWCIMSPSANLDNPRIAPTVSYACALADCTSLGYQTSCSGLDARGNISYAYNSYYQKANQQAEACKFDGLGTVTTQNPSQGSCNFTIMIQPDYDNGADSFISVHLWLGSAMSMLLLLLVL</sequence>
<keyword evidence="7" id="KW-0732">Signal</keyword>
<evidence type="ECO:0000256" key="1">
    <source>
        <dbReference type="ARBA" id="ARBA00000382"/>
    </source>
</evidence>